<sequence length="207" mass="23543">MARKKEFDYFAALTQLASKGETAAKILFEMVENYDIKTVPEKVEKVHQLENEADDIAHEILDELNRSFITPIDREDIVSATETLDDVLDGINSLMYLFDTYVIEELRPKTEKIAGYIVEATEGVTVATKEFAKFKNSKTLGSMISQINHIEEKTDDLYRALLKELFINEPDTRLVIKWKAIYEGFEAVINSTEIAADNLQGLVIKNT</sequence>
<name>A0A430B4B4_9ENTE</name>
<dbReference type="PANTHER" id="PTHR37298">
    <property type="entry name" value="UPF0111 PROTEIN YKAA"/>
    <property type="match status" value="1"/>
</dbReference>
<dbReference type="InterPro" id="IPR018445">
    <property type="entry name" value="Put_Phosphate_transp_reg"/>
</dbReference>
<accession>A0A430B4B4</accession>
<dbReference type="InterPro" id="IPR052912">
    <property type="entry name" value="UPF0111_domain"/>
</dbReference>
<organism evidence="2 3">
    <name type="scientific">Vagococcus elongatus</name>
    <dbReference type="NCBI Taxonomy" id="180344"/>
    <lineage>
        <taxon>Bacteria</taxon>
        <taxon>Bacillati</taxon>
        <taxon>Bacillota</taxon>
        <taxon>Bacilli</taxon>
        <taxon>Lactobacillales</taxon>
        <taxon>Enterococcaceae</taxon>
        <taxon>Vagococcus</taxon>
    </lineage>
</organism>
<evidence type="ECO:0000313" key="3">
    <source>
        <dbReference type="Proteomes" id="UP000287605"/>
    </source>
</evidence>
<reference evidence="2 3" key="1">
    <citation type="submission" date="2017-05" db="EMBL/GenBank/DDBJ databases">
        <title>Vagococcus spp. assemblies.</title>
        <authorList>
            <person name="Gulvik C.A."/>
        </authorList>
    </citation>
    <scope>NUCLEOTIDE SEQUENCE [LARGE SCALE GENOMIC DNA]</scope>
    <source>
        <strain evidence="2 3">CCUG 51432</strain>
    </source>
</reference>
<dbReference type="Proteomes" id="UP000287605">
    <property type="component" value="Unassembled WGS sequence"/>
</dbReference>
<evidence type="ECO:0000313" key="2">
    <source>
        <dbReference type="EMBL" id="RSU15206.1"/>
    </source>
</evidence>
<proteinExistence type="inferred from homology"/>
<keyword evidence="3" id="KW-1185">Reference proteome</keyword>
<comment type="similarity">
    <text evidence="1">Belongs to the UPF0111 family.</text>
</comment>
<evidence type="ECO:0000256" key="1">
    <source>
        <dbReference type="ARBA" id="ARBA00008591"/>
    </source>
</evidence>
<dbReference type="RefSeq" id="WP_126806918.1">
    <property type="nucleotide sequence ID" value="NZ_NGKA01000002.1"/>
</dbReference>
<dbReference type="PANTHER" id="PTHR37298:SF1">
    <property type="entry name" value="UPF0111 PROTEIN YKAA"/>
    <property type="match status" value="1"/>
</dbReference>
<gene>
    <name evidence="2" type="ORF">CBF29_02405</name>
</gene>
<dbReference type="InterPro" id="IPR038078">
    <property type="entry name" value="PhoU-like_sf"/>
</dbReference>
<dbReference type="EMBL" id="NGKA01000002">
    <property type="protein sequence ID" value="RSU15206.1"/>
    <property type="molecule type" value="Genomic_DNA"/>
</dbReference>
<dbReference type="Pfam" id="PF01865">
    <property type="entry name" value="PhoU_div"/>
    <property type="match status" value="1"/>
</dbReference>
<dbReference type="Gene3D" id="1.20.58.220">
    <property type="entry name" value="Phosphate transport system protein phou homolog 2, domain 2"/>
    <property type="match status" value="1"/>
</dbReference>
<comment type="caution">
    <text evidence="2">The sequence shown here is derived from an EMBL/GenBank/DDBJ whole genome shotgun (WGS) entry which is preliminary data.</text>
</comment>
<protein>
    <submittedName>
        <fullName evidence="2">Phosphate transport regulator</fullName>
    </submittedName>
</protein>
<dbReference type="AlphaFoldDB" id="A0A430B4B4"/>
<dbReference type="OrthoDB" id="9797568at2"/>